<evidence type="ECO:0000256" key="1">
    <source>
        <dbReference type="SAM" id="Phobius"/>
    </source>
</evidence>
<evidence type="ECO:0000313" key="3">
    <source>
        <dbReference type="Proteomes" id="UP000587586"/>
    </source>
</evidence>
<feature type="transmembrane region" description="Helical" evidence="1">
    <location>
        <begin position="277"/>
        <end position="302"/>
    </location>
</feature>
<dbReference type="EMBL" id="BLXZ01000002">
    <property type="protein sequence ID" value="GFO67472.1"/>
    <property type="molecule type" value="Genomic_DNA"/>
</dbReference>
<dbReference type="AlphaFoldDB" id="A0A6V8N4I1"/>
<gene>
    <name evidence="2" type="ORF">GMLC_10510</name>
</gene>
<proteinExistence type="predicted"/>
<evidence type="ECO:0000313" key="2">
    <source>
        <dbReference type="EMBL" id="GFO67472.1"/>
    </source>
</evidence>
<keyword evidence="1" id="KW-0472">Membrane</keyword>
<dbReference type="Proteomes" id="UP000587586">
    <property type="component" value="Unassembled WGS sequence"/>
</dbReference>
<protein>
    <submittedName>
        <fullName evidence="2">Uncharacterized protein</fullName>
    </submittedName>
</protein>
<name>A0A6V8N4I1_9BACT</name>
<keyword evidence="1" id="KW-1133">Transmembrane helix</keyword>
<keyword evidence="1" id="KW-0812">Transmembrane</keyword>
<reference evidence="3" key="1">
    <citation type="submission" date="2020-06" db="EMBL/GenBank/DDBJ databases">
        <title>Draft genomic sequecing of Geomonas sp. Red745.</title>
        <authorList>
            <person name="Itoh H."/>
            <person name="Xu Z.X."/>
            <person name="Ushijima N."/>
            <person name="Masuda Y."/>
            <person name="Shiratori Y."/>
            <person name="Senoo K."/>
        </authorList>
    </citation>
    <scope>NUCLEOTIDE SEQUENCE [LARGE SCALE GENOMIC DNA]</scope>
    <source>
        <strain evidence="3">Red745</strain>
    </source>
</reference>
<accession>A0A6V8N4I1</accession>
<comment type="caution">
    <text evidence="2">The sequence shown here is derived from an EMBL/GenBank/DDBJ whole genome shotgun (WGS) entry which is preliminary data.</text>
</comment>
<organism evidence="2 3">
    <name type="scientific">Geomonas limicola</name>
    <dbReference type="NCBI Taxonomy" id="2740186"/>
    <lineage>
        <taxon>Bacteria</taxon>
        <taxon>Pseudomonadati</taxon>
        <taxon>Thermodesulfobacteriota</taxon>
        <taxon>Desulfuromonadia</taxon>
        <taxon>Geobacterales</taxon>
        <taxon>Geobacteraceae</taxon>
        <taxon>Geomonas</taxon>
    </lineage>
</organism>
<sequence>MGNGCLAMKHIVSNPAVTGYLTAGNVDEAMRASLRVPSGGSLRSYFARDEGERLEGVLYGGLTFGDFLYDYVRIDPTVVEGVDFSRSEDLHSIFNFSLFAKRLDDLSSERLVGSVSQMQGYVAERLVAHHLEAQGHDVVFPSVSNQEGWDVLVDGAPFQIKNLATAAGVHEHLQRFHDIPVIVNADLAGQVGHLNNVYVDPMLQHDQVLDLTEQSLHSARELADFEIPWISLAVSSAASLRDLVNHHTDLNGAVINALSNTAGRIAVGKVGSVTSGMLGLLLFGPAGSVVFSGAGAVVGAYWGRKAAGSVRSLLVGDLAIQVRNAARDCAATSVDAMRRKVFAWREKQAHLQEAFSTRYPVSVATGTFLDRKMIQDISYLENKMTELEAIANGNVSGDAQKLWEKLVVLARRSGIHPHFLQDSFKRLEILLRELQQNRRKYRI</sequence>
<keyword evidence="3" id="KW-1185">Reference proteome</keyword>